<dbReference type="FunFam" id="2.60.15.10:FF:000004">
    <property type="entry name" value="ATP synthase subunit delta, mitochondrial"/>
    <property type="match status" value="1"/>
</dbReference>
<keyword evidence="11" id="KW-0066">ATP synthesis</keyword>
<dbReference type="RefSeq" id="XP_004347552.1">
    <property type="nucleotide sequence ID" value="XM_004347502.2"/>
</dbReference>
<dbReference type="Pfam" id="PF02823">
    <property type="entry name" value="ATP-synt_DE_N"/>
    <property type="match status" value="1"/>
</dbReference>
<gene>
    <name evidence="13" type="ORF">CAOG_004801</name>
</gene>
<dbReference type="AlphaFoldDB" id="A0A0D2VSN5"/>
<evidence type="ECO:0000256" key="2">
    <source>
        <dbReference type="ARBA" id="ARBA00005712"/>
    </source>
</evidence>
<dbReference type="InterPro" id="IPR036771">
    <property type="entry name" value="ATPsynth_dsu/esu_N"/>
</dbReference>
<dbReference type="GO" id="GO:0046933">
    <property type="term" value="F:proton-transporting ATP synthase activity, rotational mechanism"/>
    <property type="evidence" value="ECO:0007669"/>
    <property type="project" value="InterPro"/>
</dbReference>
<evidence type="ECO:0000259" key="12">
    <source>
        <dbReference type="Pfam" id="PF02823"/>
    </source>
</evidence>
<keyword evidence="6" id="KW-0809">Transit peptide</keyword>
<keyword evidence="8" id="KW-0496">Mitochondrion</keyword>
<dbReference type="EMBL" id="KE346366">
    <property type="protein sequence ID" value="KJE94112.1"/>
    <property type="molecule type" value="Genomic_DNA"/>
</dbReference>
<evidence type="ECO:0000256" key="8">
    <source>
        <dbReference type="ARBA" id="ARBA00023128"/>
    </source>
</evidence>
<dbReference type="PhylomeDB" id="A0A0D2VSN5"/>
<evidence type="ECO:0000256" key="5">
    <source>
        <dbReference type="ARBA" id="ARBA00022792"/>
    </source>
</evidence>
<dbReference type="Proteomes" id="UP000008743">
    <property type="component" value="Unassembled WGS sequence"/>
</dbReference>
<keyword evidence="3" id="KW-0813">Transport</keyword>
<evidence type="ECO:0000313" key="13">
    <source>
        <dbReference type="EMBL" id="KJE94112.1"/>
    </source>
</evidence>
<dbReference type="NCBIfam" id="TIGR01216">
    <property type="entry name" value="ATP_synt_epsi"/>
    <property type="match status" value="1"/>
</dbReference>
<dbReference type="InterPro" id="IPR020546">
    <property type="entry name" value="ATP_synth_F1_dsu/esu_N"/>
</dbReference>
<evidence type="ECO:0000256" key="3">
    <source>
        <dbReference type="ARBA" id="ARBA00022448"/>
    </source>
</evidence>
<organism evidence="13 14">
    <name type="scientific">Capsaspora owczarzaki (strain ATCC 30864)</name>
    <dbReference type="NCBI Taxonomy" id="595528"/>
    <lineage>
        <taxon>Eukaryota</taxon>
        <taxon>Filasterea</taxon>
        <taxon>Capsaspora</taxon>
    </lineage>
</organism>
<dbReference type="CDD" id="cd12152">
    <property type="entry name" value="F1-ATPase_delta"/>
    <property type="match status" value="1"/>
</dbReference>
<evidence type="ECO:0000313" key="14">
    <source>
        <dbReference type="Proteomes" id="UP000008743"/>
    </source>
</evidence>
<name>A0A0D2VSN5_CAPO3</name>
<dbReference type="OrthoDB" id="270171at2759"/>
<dbReference type="InParanoid" id="A0A0D2VSN5"/>
<comment type="subcellular location">
    <subcellularLocation>
        <location evidence="1">Mitochondrion inner membrane</location>
    </subcellularLocation>
</comment>
<evidence type="ECO:0000256" key="9">
    <source>
        <dbReference type="ARBA" id="ARBA00023136"/>
    </source>
</evidence>
<dbReference type="Gene3D" id="1.20.5.440">
    <property type="entry name" value="ATP synthase delta/epsilon subunit, C-terminal domain"/>
    <property type="match status" value="1"/>
</dbReference>
<dbReference type="InterPro" id="IPR001469">
    <property type="entry name" value="ATP_synth_F1_dsu/esu"/>
</dbReference>
<dbReference type="eggNOG" id="KOG1758">
    <property type="taxonomic scope" value="Eukaryota"/>
</dbReference>
<reference evidence="14" key="1">
    <citation type="submission" date="2011-02" db="EMBL/GenBank/DDBJ databases">
        <title>The Genome Sequence of Capsaspora owczarzaki ATCC 30864.</title>
        <authorList>
            <person name="Russ C."/>
            <person name="Cuomo C."/>
            <person name="Burger G."/>
            <person name="Gray M.W."/>
            <person name="Holland P.W.H."/>
            <person name="King N."/>
            <person name="Lang F.B.F."/>
            <person name="Roger A.J."/>
            <person name="Ruiz-Trillo I."/>
            <person name="Young S.K."/>
            <person name="Zeng Q."/>
            <person name="Gargeya S."/>
            <person name="Alvarado L."/>
            <person name="Berlin A."/>
            <person name="Chapman S.B."/>
            <person name="Chen Z."/>
            <person name="Freedman E."/>
            <person name="Gellesch M."/>
            <person name="Goldberg J."/>
            <person name="Griggs A."/>
            <person name="Gujja S."/>
            <person name="Heilman E."/>
            <person name="Heiman D."/>
            <person name="Howarth C."/>
            <person name="Mehta T."/>
            <person name="Neiman D."/>
            <person name="Pearson M."/>
            <person name="Roberts A."/>
            <person name="Saif S."/>
            <person name="Shea T."/>
            <person name="Shenoy N."/>
            <person name="Sisk P."/>
            <person name="Stolte C."/>
            <person name="Sykes S."/>
            <person name="White J."/>
            <person name="Yandava C."/>
            <person name="Haas B."/>
            <person name="Nusbaum C."/>
            <person name="Birren B."/>
        </authorList>
    </citation>
    <scope>NUCLEOTIDE SEQUENCE</scope>
    <source>
        <strain evidence="14">ATCC 30864</strain>
    </source>
</reference>
<dbReference type="GO" id="GO:0005743">
    <property type="term" value="C:mitochondrial inner membrane"/>
    <property type="evidence" value="ECO:0007669"/>
    <property type="project" value="UniProtKB-SubCell"/>
</dbReference>
<dbReference type="OMA" id="PHQTIYR"/>
<protein>
    <submittedName>
        <fullName evidence="13">ATP synthase subunit delta</fullName>
    </submittedName>
</protein>
<keyword evidence="10" id="KW-0139">CF(1)</keyword>
<proteinExistence type="inferred from homology"/>
<keyword evidence="7" id="KW-0406">Ion transport</keyword>
<feature type="domain" description="ATP synthase F1 complex delta/epsilon subunit N-terminal" evidence="12">
    <location>
        <begin position="35"/>
        <end position="114"/>
    </location>
</feature>
<dbReference type="HAMAP" id="MF_00530">
    <property type="entry name" value="ATP_synth_epsil_bac"/>
    <property type="match status" value="1"/>
</dbReference>
<sequence>MFSILRQGLARAARLPVAHARSYADAAPAAGDKVRLTFSTPDGSFFNAKAITQVNVPATSGDFGILVNHVPTIACLRPGVVTVVEDGKESKFFVSSGTVTVNNDSSVQIVAEEAAPLDQFDAAAAKSGLDQATQRAASAGNDADRAKAEIGVEVYRALVTALA</sequence>
<keyword evidence="4" id="KW-0375">Hydrogen ion transport</keyword>
<dbReference type="GO" id="GO:0045259">
    <property type="term" value="C:proton-transporting ATP synthase complex"/>
    <property type="evidence" value="ECO:0007669"/>
    <property type="project" value="UniProtKB-KW"/>
</dbReference>
<comment type="similarity">
    <text evidence="2">Belongs to the ATPase epsilon chain family.</text>
</comment>
<dbReference type="SUPFAM" id="SSF51344">
    <property type="entry name" value="Epsilon subunit of F1F0-ATP synthase N-terminal domain"/>
    <property type="match status" value="1"/>
</dbReference>
<dbReference type="Gene3D" id="2.60.15.10">
    <property type="entry name" value="F0F1 ATP synthase delta/epsilon subunit, N-terminal"/>
    <property type="match status" value="1"/>
</dbReference>
<dbReference type="STRING" id="595528.A0A0D2VSN5"/>
<evidence type="ECO:0000256" key="6">
    <source>
        <dbReference type="ARBA" id="ARBA00022946"/>
    </source>
</evidence>
<dbReference type="PANTHER" id="PTHR13822:SF7">
    <property type="entry name" value="ATP SYNTHASE SUBUNIT DELTA, MITOCHONDRIAL"/>
    <property type="match status" value="1"/>
</dbReference>
<evidence type="ECO:0000256" key="7">
    <source>
        <dbReference type="ARBA" id="ARBA00023065"/>
    </source>
</evidence>
<keyword evidence="14" id="KW-1185">Reference proteome</keyword>
<evidence type="ECO:0000256" key="10">
    <source>
        <dbReference type="ARBA" id="ARBA00023196"/>
    </source>
</evidence>
<dbReference type="PANTHER" id="PTHR13822">
    <property type="entry name" value="ATP SYNTHASE DELTA/EPSILON CHAIN"/>
    <property type="match status" value="1"/>
</dbReference>
<evidence type="ECO:0000256" key="11">
    <source>
        <dbReference type="ARBA" id="ARBA00023310"/>
    </source>
</evidence>
<keyword evidence="5" id="KW-0999">Mitochondrion inner membrane</keyword>
<evidence type="ECO:0000256" key="4">
    <source>
        <dbReference type="ARBA" id="ARBA00022781"/>
    </source>
</evidence>
<evidence type="ECO:0000256" key="1">
    <source>
        <dbReference type="ARBA" id="ARBA00004273"/>
    </source>
</evidence>
<dbReference type="FunCoup" id="A0A0D2VSN5">
    <property type="interactions" value="223"/>
</dbReference>
<accession>A0A0D2VSN5</accession>
<keyword evidence="9" id="KW-0472">Membrane</keyword>